<name>A0A3P6S7S8_CYLGO</name>
<evidence type="ECO:0000313" key="3">
    <source>
        <dbReference type="Proteomes" id="UP000271889"/>
    </source>
</evidence>
<organism evidence="2 3">
    <name type="scientific">Cylicostephanus goldi</name>
    <name type="common">Nematode worm</name>
    <dbReference type="NCBI Taxonomy" id="71465"/>
    <lineage>
        <taxon>Eukaryota</taxon>
        <taxon>Metazoa</taxon>
        <taxon>Ecdysozoa</taxon>
        <taxon>Nematoda</taxon>
        <taxon>Chromadorea</taxon>
        <taxon>Rhabditida</taxon>
        <taxon>Rhabditina</taxon>
        <taxon>Rhabditomorpha</taxon>
        <taxon>Strongyloidea</taxon>
        <taxon>Strongylidae</taxon>
        <taxon>Cylicostephanus</taxon>
    </lineage>
</organism>
<feature type="region of interest" description="Disordered" evidence="1">
    <location>
        <begin position="1"/>
        <end position="43"/>
    </location>
</feature>
<reference evidence="2 3" key="1">
    <citation type="submission" date="2018-11" db="EMBL/GenBank/DDBJ databases">
        <authorList>
            <consortium name="Pathogen Informatics"/>
        </authorList>
    </citation>
    <scope>NUCLEOTIDE SEQUENCE [LARGE SCALE GENOMIC DNA]</scope>
</reference>
<dbReference type="EMBL" id="UYRV01003771">
    <property type="protein sequence ID" value="VDK50681.1"/>
    <property type="molecule type" value="Genomic_DNA"/>
</dbReference>
<sequence length="74" mass="8292">MQSEPTSCAALSTEKSVSFTEKQTEDDSFEGNQHRHKTRRSTATRLAAQLRSLFPIIKMQRLHAINALSTMGDV</sequence>
<accession>A0A3P6S7S8</accession>
<gene>
    <name evidence="2" type="ORF">CGOC_LOCUS1846</name>
</gene>
<evidence type="ECO:0000313" key="2">
    <source>
        <dbReference type="EMBL" id="VDK50681.1"/>
    </source>
</evidence>
<proteinExistence type="predicted"/>
<protein>
    <submittedName>
        <fullName evidence="2">Uncharacterized protein</fullName>
    </submittedName>
</protein>
<feature type="compositionally biased region" description="Polar residues" evidence="1">
    <location>
        <begin position="1"/>
        <end position="21"/>
    </location>
</feature>
<keyword evidence="3" id="KW-1185">Reference proteome</keyword>
<evidence type="ECO:0000256" key="1">
    <source>
        <dbReference type="SAM" id="MobiDB-lite"/>
    </source>
</evidence>
<dbReference type="Proteomes" id="UP000271889">
    <property type="component" value="Unassembled WGS sequence"/>
</dbReference>
<dbReference type="AlphaFoldDB" id="A0A3P6S7S8"/>